<feature type="domain" description="GP-PDE" evidence="1">
    <location>
        <begin position="22"/>
        <end position="321"/>
    </location>
</feature>
<evidence type="ECO:0000313" key="3">
    <source>
        <dbReference type="Proteomes" id="UP000005573"/>
    </source>
</evidence>
<dbReference type="GO" id="GO:0008081">
    <property type="term" value="F:phosphoric diester hydrolase activity"/>
    <property type="evidence" value="ECO:0007669"/>
    <property type="project" value="InterPro"/>
</dbReference>
<comment type="caution">
    <text evidence="2">The sequence shown here is derived from an EMBL/GenBank/DDBJ whole genome shotgun (WGS) entry which is preliminary data.</text>
</comment>
<sequence>MFLEARLILRPAVVFPVSRRRPVLLAHRGSAVSASAALGCPVPENSRAAFDWAVSCSAVSGLETDIHATTDGVPVISHDPLWYAADGEIAIAEVSWAELCRHRLPNGEQPFSLEEFLDRYPNIYLNIDAKTDAVVPGALRVLQGRQDLGRLALASFSARRVWKMARHLGPGCGYLPGARDIARLLGGAAAGLVRPVHPKIRGIEIPWETIFSSERESGSAWRLEANTRCVVSGLAEKRYMERLYRFGIVPRLCRDFHCALAVPESVPGMRIVTPRFVAAAHSLGCPVYVWTVNDLASYRRLVSLGVDGIYTDIVSTLAQNGALRKLPASRQKLLQYQGILNEF</sequence>
<organism evidence="2 3">
    <name type="scientific">Mobiluncus curtisii ATCC 51333</name>
    <dbReference type="NCBI Taxonomy" id="887326"/>
    <lineage>
        <taxon>Bacteria</taxon>
        <taxon>Bacillati</taxon>
        <taxon>Actinomycetota</taxon>
        <taxon>Actinomycetes</taxon>
        <taxon>Actinomycetales</taxon>
        <taxon>Actinomycetaceae</taxon>
        <taxon>Mobiluncus</taxon>
    </lineage>
</organism>
<gene>
    <name evidence="2" type="ORF">HMPREF0388_1710</name>
</gene>
<name>E6M0X7_9ACTO</name>
<dbReference type="SUPFAM" id="SSF51695">
    <property type="entry name" value="PLC-like phosphodiesterases"/>
    <property type="match status" value="1"/>
</dbReference>
<evidence type="ECO:0000313" key="2">
    <source>
        <dbReference type="EMBL" id="EFU79607.1"/>
    </source>
</evidence>
<dbReference type="GO" id="GO:0006629">
    <property type="term" value="P:lipid metabolic process"/>
    <property type="evidence" value="ECO:0007669"/>
    <property type="project" value="InterPro"/>
</dbReference>
<dbReference type="PROSITE" id="PS51704">
    <property type="entry name" value="GP_PDE"/>
    <property type="match status" value="1"/>
</dbReference>
<dbReference type="HOGENOM" id="CLU_030006_3_6_11"/>
<dbReference type="PANTHER" id="PTHR43805">
    <property type="entry name" value="GLYCEROPHOSPHORYL DIESTER PHOSPHODIESTERASE"/>
    <property type="match status" value="1"/>
</dbReference>
<evidence type="ECO:0000259" key="1">
    <source>
        <dbReference type="PROSITE" id="PS51704"/>
    </source>
</evidence>
<accession>E6M0X7</accession>
<reference evidence="2 3" key="1">
    <citation type="submission" date="2010-12" db="EMBL/GenBank/DDBJ databases">
        <authorList>
            <person name="Muzny D."/>
            <person name="Qin X."/>
            <person name="Deng J."/>
            <person name="Jiang H."/>
            <person name="Liu Y."/>
            <person name="Qu J."/>
            <person name="Song X.-Z."/>
            <person name="Zhang L."/>
            <person name="Thornton R."/>
            <person name="Coyle M."/>
            <person name="Francisco L."/>
            <person name="Jackson L."/>
            <person name="Javaid M."/>
            <person name="Korchina V."/>
            <person name="Kovar C."/>
            <person name="Mata R."/>
            <person name="Mathew T."/>
            <person name="Ngo R."/>
            <person name="Nguyen L."/>
            <person name="Nguyen N."/>
            <person name="Okwuonu G."/>
            <person name="Ongeri F."/>
            <person name="Pham C."/>
            <person name="Simmons D."/>
            <person name="Wilczek-Boney K."/>
            <person name="Hale W."/>
            <person name="Jakkamsetti A."/>
            <person name="Pham P."/>
            <person name="Ruth R."/>
            <person name="San Lucas F."/>
            <person name="Warren J."/>
            <person name="Zhang J."/>
            <person name="Zhao Z."/>
            <person name="Zhou C."/>
            <person name="Zhu D."/>
            <person name="Lee S."/>
            <person name="Bess C."/>
            <person name="Blankenburg K."/>
            <person name="Forbes L."/>
            <person name="Fu Q."/>
            <person name="Gubbala S."/>
            <person name="Hirani K."/>
            <person name="Jayaseelan J.C."/>
            <person name="Lara F."/>
            <person name="Munidasa M."/>
            <person name="Palculict T."/>
            <person name="Patil S."/>
            <person name="Pu L.-L."/>
            <person name="Saada N."/>
            <person name="Tang L."/>
            <person name="Weissenberger G."/>
            <person name="Zhu Y."/>
            <person name="Hemphill L."/>
            <person name="Shang Y."/>
            <person name="Youmans B."/>
            <person name="Ayvaz T."/>
            <person name="Ross M."/>
            <person name="Santibanez J."/>
            <person name="Aqrawi P."/>
            <person name="Gross S."/>
            <person name="Joshi V."/>
            <person name="Fowler G."/>
            <person name="Nazareth L."/>
            <person name="Reid J."/>
            <person name="Worley K."/>
            <person name="Petrosino J."/>
            <person name="Highlander S."/>
            <person name="Gibbs R."/>
        </authorList>
    </citation>
    <scope>NUCLEOTIDE SEQUENCE [LARGE SCALE GENOMIC DNA]</scope>
    <source>
        <strain evidence="2 3">ATCC 51333</strain>
    </source>
</reference>
<dbReference type="AlphaFoldDB" id="E6M0X7"/>
<proteinExistence type="predicted"/>
<dbReference type="InterPro" id="IPR030395">
    <property type="entry name" value="GP_PDE_dom"/>
</dbReference>
<dbReference type="PANTHER" id="PTHR43805:SF1">
    <property type="entry name" value="GP-PDE DOMAIN-CONTAINING PROTEIN"/>
    <property type="match status" value="1"/>
</dbReference>
<dbReference type="Gene3D" id="3.20.20.190">
    <property type="entry name" value="Phosphatidylinositol (PI) phosphodiesterase"/>
    <property type="match status" value="1"/>
</dbReference>
<dbReference type="InterPro" id="IPR017946">
    <property type="entry name" value="PLC-like_Pdiesterase_TIM-brl"/>
</dbReference>
<protein>
    <submittedName>
        <fullName evidence="2">Tat pathway signal sequence domain protein</fullName>
    </submittedName>
</protein>
<dbReference type="EMBL" id="AEPY01000011">
    <property type="protein sequence ID" value="EFU79607.1"/>
    <property type="molecule type" value="Genomic_DNA"/>
</dbReference>
<dbReference type="Proteomes" id="UP000005573">
    <property type="component" value="Unassembled WGS sequence"/>
</dbReference>
<dbReference type="Pfam" id="PF03009">
    <property type="entry name" value="GDPD"/>
    <property type="match status" value="2"/>
</dbReference>